<feature type="transmembrane region" description="Helical" evidence="5">
    <location>
        <begin position="297"/>
        <end position="316"/>
    </location>
</feature>
<evidence type="ECO:0000256" key="5">
    <source>
        <dbReference type="SAM" id="Phobius"/>
    </source>
</evidence>
<protein>
    <submittedName>
        <fullName evidence="7">ABC-2 type transport system permease protein</fullName>
    </submittedName>
</protein>
<reference evidence="7 8" key="1">
    <citation type="submission" date="2019-02" db="EMBL/GenBank/DDBJ databases">
        <title>Genomic Encyclopedia of Type Strains, Phase IV (KMG-IV): sequencing the most valuable type-strain genomes for metagenomic binning, comparative biology and taxonomic classification.</title>
        <authorList>
            <person name="Goeker M."/>
        </authorList>
    </citation>
    <scope>NUCLEOTIDE SEQUENCE [LARGE SCALE GENOMIC DNA]</scope>
    <source>
        <strain evidence="7 8">DSM 101727</strain>
    </source>
</reference>
<comment type="caution">
    <text evidence="7">The sequence shown here is derived from an EMBL/GenBank/DDBJ whole genome shotgun (WGS) entry which is preliminary data.</text>
</comment>
<keyword evidence="8" id="KW-1185">Reference proteome</keyword>
<dbReference type="PANTHER" id="PTHR43471">
    <property type="entry name" value="ABC TRANSPORTER PERMEASE"/>
    <property type="match status" value="1"/>
</dbReference>
<evidence type="ECO:0000256" key="4">
    <source>
        <dbReference type="ARBA" id="ARBA00023136"/>
    </source>
</evidence>
<dbReference type="Proteomes" id="UP000294257">
    <property type="component" value="Unassembled WGS sequence"/>
</dbReference>
<dbReference type="RefSeq" id="WP_130343938.1">
    <property type="nucleotide sequence ID" value="NZ_SGWQ01000003.1"/>
</dbReference>
<accession>A0A4Q7KVB5</accession>
<dbReference type="EMBL" id="SGWQ01000003">
    <property type="protein sequence ID" value="RZS40958.1"/>
    <property type="molecule type" value="Genomic_DNA"/>
</dbReference>
<dbReference type="InterPro" id="IPR013525">
    <property type="entry name" value="ABC2_TM"/>
</dbReference>
<dbReference type="GO" id="GO:0140359">
    <property type="term" value="F:ABC-type transporter activity"/>
    <property type="evidence" value="ECO:0007669"/>
    <property type="project" value="InterPro"/>
</dbReference>
<name>A0A4Q7KVB5_9PSEU</name>
<sequence>MTPTRTVFLVARRELNTRLRTRSFAIGTVVTILVLAGYLLLQASLAEDADRSKVGLSGQATGLAAPLTATAKQLGHTVEVSDVKDPSEGERMVRDGDLDAFVSGTADRLRVTVRSELDENLHKAMNALAQQQVLEAQLLAAEVPNTREILENAARAHVQVDTLERVDPQKDQRLAVALVLIVLLYMSLLLYGTMVAQGVVEEKASRVVEILLATVRPWQLLLGKVIGLGIVGLIQFTLIGVTGLAVALATDVLTIDGAATGALVWGLIWYVLGYFLFATVFASVGSLVSRQEDAQSVLTPITLVVAVAFVLGLSLLTRSADDGVTVVLSLVPPFSPILMPGRIALGVASGWEIALSVILTVTAIAALTWLGGRVYRNAVLRTGSRVRLRDALGV</sequence>
<evidence type="ECO:0000259" key="6">
    <source>
        <dbReference type="Pfam" id="PF12698"/>
    </source>
</evidence>
<keyword evidence="2 5" id="KW-0812">Transmembrane</keyword>
<comment type="subcellular location">
    <subcellularLocation>
        <location evidence="1">Membrane</location>
        <topology evidence="1">Multi-pass membrane protein</topology>
    </subcellularLocation>
</comment>
<evidence type="ECO:0000313" key="7">
    <source>
        <dbReference type="EMBL" id="RZS40958.1"/>
    </source>
</evidence>
<evidence type="ECO:0000256" key="3">
    <source>
        <dbReference type="ARBA" id="ARBA00022989"/>
    </source>
</evidence>
<keyword evidence="4 5" id="KW-0472">Membrane</keyword>
<proteinExistence type="predicted"/>
<evidence type="ECO:0000256" key="2">
    <source>
        <dbReference type="ARBA" id="ARBA00022692"/>
    </source>
</evidence>
<dbReference type="PANTHER" id="PTHR43471:SF3">
    <property type="entry name" value="ABC TRANSPORTER PERMEASE PROTEIN NATB"/>
    <property type="match status" value="1"/>
</dbReference>
<dbReference type="Pfam" id="PF12698">
    <property type="entry name" value="ABC2_membrane_3"/>
    <property type="match status" value="1"/>
</dbReference>
<organism evidence="7 8">
    <name type="scientific">Herbihabitans rhizosphaerae</name>
    <dbReference type="NCBI Taxonomy" id="1872711"/>
    <lineage>
        <taxon>Bacteria</taxon>
        <taxon>Bacillati</taxon>
        <taxon>Actinomycetota</taxon>
        <taxon>Actinomycetes</taxon>
        <taxon>Pseudonocardiales</taxon>
        <taxon>Pseudonocardiaceae</taxon>
        <taxon>Herbihabitans</taxon>
    </lineage>
</organism>
<dbReference type="GO" id="GO:0016020">
    <property type="term" value="C:membrane"/>
    <property type="evidence" value="ECO:0007669"/>
    <property type="project" value="UniProtKB-SubCell"/>
</dbReference>
<feature type="domain" description="ABC-2 type transporter transmembrane" evidence="6">
    <location>
        <begin position="26"/>
        <end position="371"/>
    </location>
</feature>
<feature type="transmembrane region" description="Helical" evidence="5">
    <location>
        <begin position="23"/>
        <end position="41"/>
    </location>
</feature>
<keyword evidence="3 5" id="KW-1133">Transmembrane helix</keyword>
<feature type="transmembrane region" description="Helical" evidence="5">
    <location>
        <begin position="353"/>
        <end position="375"/>
    </location>
</feature>
<feature type="transmembrane region" description="Helical" evidence="5">
    <location>
        <begin position="323"/>
        <end position="341"/>
    </location>
</feature>
<feature type="transmembrane region" description="Helical" evidence="5">
    <location>
        <begin position="262"/>
        <end position="285"/>
    </location>
</feature>
<dbReference type="AlphaFoldDB" id="A0A4Q7KVB5"/>
<gene>
    <name evidence="7" type="ORF">EV193_103276</name>
</gene>
<feature type="transmembrane region" description="Helical" evidence="5">
    <location>
        <begin position="225"/>
        <end position="250"/>
    </location>
</feature>
<dbReference type="OrthoDB" id="3268959at2"/>
<evidence type="ECO:0000313" key="8">
    <source>
        <dbReference type="Proteomes" id="UP000294257"/>
    </source>
</evidence>
<feature type="transmembrane region" description="Helical" evidence="5">
    <location>
        <begin position="174"/>
        <end position="194"/>
    </location>
</feature>
<evidence type="ECO:0000256" key="1">
    <source>
        <dbReference type="ARBA" id="ARBA00004141"/>
    </source>
</evidence>